<protein>
    <submittedName>
        <fullName evidence="1">Uncharacterized protein</fullName>
    </submittedName>
</protein>
<name>A0AAW2WUZ0_9LAMI</name>
<proteinExistence type="predicted"/>
<dbReference type="AlphaFoldDB" id="A0AAW2WUZ0"/>
<dbReference type="InterPro" id="IPR012337">
    <property type="entry name" value="RNaseH-like_sf"/>
</dbReference>
<comment type="caution">
    <text evidence="1">The sequence shown here is derived from an EMBL/GenBank/DDBJ whole genome shotgun (WGS) entry which is preliminary data.</text>
</comment>
<gene>
    <name evidence="1" type="ORF">Slati_2158900</name>
</gene>
<accession>A0AAW2WUZ0</accession>
<evidence type="ECO:0000313" key="1">
    <source>
        <dbReference type="EMBL" id="KAL0444362.1"/>
    </source>
</evidence>
<dbReference type="GO" id="GO:0003676">
    <property type="term" value="F:nucleic acid binding"/>
    <property type="evidence" value="ECO:0007669"/>
    <property type="project" value="InterPro"/>
</dbReference>
<sequence>MKQDACYLVNKCEKCQKHVTLIHQPAEPLNVMLSPCHFSPIGHGHSRTISTSIWAKKISPSCHRLLQKMGRGRTSCPYRSRESHEVHMEEYHMSFWTAPRTNIRQWPTILGTKDTRLVCWTAHKAKIHLSISSQANGQVEVTNRILVQGIKKRVDKVGGNWVEELASVLWSYRTTPRGSTGKIPFTLVYET</sequence>
<reference evidence="1" key="1">
    <citation type="submission" date="2020-06" db="EMBL/GenBank/DDBJ databases">
        <authorList>
            <person name="Li T."/>
            <person name="Hu X."/>
            <person name="Zhang T."/>
            <person name="Song X."/>
            <person name="Zhang H."/>
            <person name="Dai N."/>
            <person name="Sheng W."/>
            <person name="Hou X."/>
            <person name="Wei L."/>
        </authorList>
    </citation>
    <scope>NUCLEOTIDE SEQUENCE</scope>
    <source>
        <strain evidence="1">KEN1</strain>
        <tissue evidence="1">Leaf</tissue>
    </source>
</reference>
<dbReference type="PANTHER" id="PTHR48475">
    <property type="entry name" value="RIBONUCLEASE H"/>
    <property type="match status" value="1"/>
</dbReference>
<dbReference type="SUPFAM" id="SSF53098">
    <property type="entry name" value="Ribonuclease H-like"/>
    <property type="match status" value="1"/>
</dbReference>
<reference evidence="1" key="2">
    <citation type="journal article" date="2024" name="Plant">
        <title>Genomic evolution and insights into agronomic trait innovations of Sesamum species.</title>
        <authorList>
            <person name="Miao H."/>
            <person name="Wang L."/>
            <person name="Qu L."/>
            <person name="Liu H."/>
            <person name="Sun Y."/>
            <person name="Le M."/>
            <person name="Wang Q."/>
            <person name="Wei S."/>
            <person name="Zheng Y."/>
            <person name="Lin W."/>
            <person name="Duan Y."/>
            <person name="Cao H."/>
            <person name="Xiong S."/>
            <person name="Wang X."/>
            <person name="Wei L."/>
            <person name="Li C."/>
            <person name="Ma Q."/>
            <person name="Ju M."/>
            <person name="Zhao R."/>
            <person name="Li G."/>
            <person name="Mu C."/>
            <person name="Tian Q."/>
            <person name="Mei H."/>
            <person name="Zhang T."/>
            <person name="Gao T."/>
            <person name="Zhang H."/>
        </authorList>
    </citation>
    <scope>NUCLEOTIDE SEQUENCE</scope>
    <source>
        <strain evidence="1">KEN1</strain>
    </source>
</reference>
<dbReference type="EMBL" id="JACGWN010000007">
    <property type="protein sequence ID" value="KAL0444362.1"/>
    <property type="molecule type" value="Genomic_DNA"/>
</dbReference>
<dbReference type="PANTHER" id="PTHR48475:SF2">
    <property type="entry name" value="RIBONUCLEASE H"/>
    <property type="match status" value="1"/>
</dbReference>
<dbReference type="InterPro" id="IPR036397">
    <property type="entry name" value="RNaseH_sf"/>
</dbReference>
<dbReference type="Gene3D" id="3.30.420.10">
    <property type="entry name" value="Ribonuclease H-like superfamily/Ribonuclease H"/>
    <property type="match status" value="1"/>
</dbReference>
<organism evidence="1">
    <name type="scientific">Sesamum latifolium</name>
    <dbReference type="NCBI Taxonomy" id="2727402"/>
    <lineage>
        <taxon>Eukaryota</taxon>
        <taxon>Viridiplantae</taxon>
        <taxon>Streptophyta</taxon>
        <taxon>Embryophyta</taxon>
        <taxon>Tracheophyta</taxon>
        <taxon>Spermatophyta</taxon>
        <taxon>Magnoliopsida</taxon>
        <taxon>eudicotyledons</taxon>
        <taxon>Gunneridae</taxon>
        <taxon>Pentapetalae</taxon>
        <taxon>asterids</taxon>
        <taxon>lamiids</taxon>
        <taxon>Lamiales</taxon>
        <taxon>Pedaliaceae</taxon>
        <taxon>Sesamum</taxon>
    </lineage>
</organism>